<feature type="domain" description="Nitrite/Sulfite reductase ferredoxin-like" evidence="8">
    <location>
        <begin position="269"/>
        <end position="335"/>
    </location>
</feature>
<feature type="domain" description="Nitrite/sulphite reductase 4Fe-4S" evidence="7">
    <location>
        <begin position="100"/>
        <end position="243"/>
    </location>
</feature>
<dbReference type="SUPFAM" id="SSF55124">
    <property type="entry name" value="Nitrite/Sulfite reductase N-terminal domain-like"/>
    <property type="match status" value="2"/>
</dbReference>
<evidence type="ECO:0000256" key="3">
    <source>
        <dbReference type="ARBA" id="ARBA00022723"/>
    </source>
</evidence>
<dbReference type="InterPro" id="IPR051329">
    <property type="entry name" value="NIR_SIR_4Fe-4S"/>
</dbReference>
<proteinExistence type="predicted"/>
<dbReference type="GO" id="GO:0016491">
    <property type="term" value="F:oxidoreductase activity"/>
    <property type="evidence" value="ECO:0007669"/>
    <property type="project" value="UniProtKB-KW"/>
</dbReference>
<comment type="caution">
    <text evidence="9">The sequence shown here is derived from an EMBL/GenBank/DDBJ whole genome shotgun (WGS) entry which is preliminary data.</text>
</comment>
<dbReference type="GO" id="GO:0051539">
    <property type="term" value="F:4 iron, 4 sulfur cluster binding"/>
    <property type="evidence" value="ECO:0007669"/>
    <property type="project" value="UniProtKB-KW"/>
</dbReference>
<evidence type="ECO:0000256" key="4">
    <source>
        <dbReference type="ARBA" id="ARBA00023002"/>
    </source>
</evidence>
<keyword evidence="2" id="KW-0349">Heme</keyword>
<evidence type="ECO:0000256" key="2">
    <source>
        <dbReference type="ARBA" id="ARBA00022617"/>
    </source>
</evidence>
<evidence type="ECO:0000256" key="6">
    <source>
        <dbReference type="ARBA" id="ARBA00023014"/>
    </source>
</evidence>
<organism evidence="9 10">
    <name type="scientific">Pseudomonas viridiflava</name>
    <name type="common">Phytomonas viridiflava</name>
    <dbReference type="NCBI Taxonomy" id="33069"/>
    <lineage>
        <taxon>Bacteria</taxon>
        <taxon>Pseudomonadati</taxon>
        <taxon>Pseudomonadota</taxon>
        <taxon>Gammaproteobacteria</taxon>
        <taxon>Pseudomonadales</taxon>
        <taxon>Pseudomonadaceae</taxon>
        <taxon>Pseudomonas</taxon>
    </lineage>
</organism>
<dbReference type="OrthoDB" id="7459360at2"/>
<reference evidence="9 10" key="1">
    <citation type="submission" date="2018-08" db="EMBL/GenBank/DDBJ databases">
        <title>Recombination of ecologically and evolutionarily significant loci maintains genetic cohesion in the Pseudomonas syringae species complex.</title>
        <authorList>
            <person name="Dillon M."/>
            <person name="Thakur S."/>
            <person name="Almeida R.N.D."/>
            <person name="Weir B.S."/>
            <person name="Guttman D.S."/>
        </authorList>
    </citation>
    <scope>NUCLEOTIDE SEQUENCE [LARGE SCALE GENOMIC DNA]</scope>
    <source>
        <strain evidence="9 10">ICMP 19473</strain>
    </source>
</reference>
<dbReference type="Gene3D" id="3.90.480.10">
    <property type="entry name" value="Sulfite Reductase Hemoprotein,Domain 2"/>
    <property type="match status" value="1"/>
</dbReference>
<keyword evidence="6" id="KW-0411">Iron-sulfur</keyword>
<keyword evidence="3" id="KW-0479">Metal-binding</keyword>
<dbReference type="InterPro" id="IPR012798">
    <property type="entry name" value="Cbl_synth_CobG-like"/>
</dbReference>
<dbReference type="NCBIfam" id="TIGR02435">
    <property type="entry name" value="CobG"/>
    <property type="match status" value="1"/>
</dbReference>
<evidence type="ECO:0000313" key="10">
    <source>
        <dbReference type="Proteomes" id="UP000273854"/>
    </source>
</evidence>
<gene>
    <name evidence="9" type="ORF">ALP40_03839</name>
</gene>
<dbReference type="PANTHER" id="PTHR32439">
    <property type="entry name" value="FERREDOXIN--NITRITE REDUCTASE, CHLOROPLASTIC"/>
    <property type="match status" value="1"/>
</dbReference>
<dbReference type="RefSeq" id="WP_122210520.1">
    <property type="nucleotide sequence ID" value="NZ_JAAMQQ010000004.1"/>
</dbReference>
<dbReference type="EMBL" id="RBTP01000076">
    <property type="protein sequence ID" value="RMT76867.1"/>
    <property type="molecule type" value="Genomic_DNA"/>
</dbReference>
<evidence type="ECO:0000256" key="1">
    <source>
        <dbReference type="ARBA" id="ARBA00022485"/>
    </source>
</evidence>
<dbReference type="InterPro" id="IPR005117">
    <property type="entry name" value="NiRdtase/SiRdtase_haem-b_fer"/>
</dbReference>
<evidence type="ECO:0000259" key="8">
    <source>
        <dbReference type="Pfam" id="PF03460"/>
    </source>
</evidence>
<dbReference type="Pfam" id="PF01077">
    <property type="entry name" value="NIR_SIR"/>
    <property type="match status" value="1"/>
</dbReference>
<feature type="domain" description="Nitrite/Sulfite reductase ferredoxin-like" evidence="8">
    <location>
        <begin position="33"/>
        <end position="79"/>
    </location>
</feature>
<dbReference type="Proteomes" id="UP000273854">
    <property type="component" value="Unassembled WGS sequence"/>
</dbReference>
<dbReference type="Gene3D" id="3.30.413.10">
    <property type="entry name" value="Sulfite Reductase Hemoprotein, domain 1"/>
    <property type="match status" value="2"/>
</dbReference>
<keyword evidence="5" id="KW-0408">Iron</keyword>
<evidence type="ECO:0000256" key="5">
    <source>
        <dbReference type="ARBA" id="ARBA00023004"/>
    </source>
</evidence>
<dbReference type="GO" id="GO:0046872">
    <property type="term" value="F:metal ion binding"/>
    <property type="evidence" value="ECO:0007669"/>
    <property type="project" value="UniProtKB-KW"/>
</dbReference>
<keyword evidence="1" id="KW-0004">4Fe-4S</keyword>
<sequence>MNEQKFARTSSATLRPSACPGLLRIVPALDGGICRIKLPGGVLLAAQAQAVADAAQTYAQGVIEATNRANLQIRGVGDDHDGMIQVLMDAGLGPENPDSDDVRNLMLSPLAGLDAQSLFDARPLAAQILATLETHPRFHELSPKFAISLDAGEALVMLEHPHDVWLSALEFDGQVMLAFGLAGCPAHDKPLAAVTLAHGHALVVTLLELFLDLARPEHTRMRHLLSEVSTDEILRQLSARLNVVLCAEPGIRNWRRHAIQPNRHIGVYPQAGPDLVAVGAVVPLGRLSAGMLSAVAQLALAHGDGTLRLTPWQSLMVPNVPVERAHKVLDALQAAGLIGSEGEPLAQMVACTGAVGCAKGLADTKTDARVLAACLHESRAVHLTGCRRSCAAAHVAPVTLLAVSPGRYDLYFRDAARTGFGVLRARDLTIEAVGALLNADSRSSTA</sequence>
<name>A0A3M5NY13_PSEVI</name>
<dbReference type="PANTHER" id="PTHR32439:SF9">
    <property type="entry name" value="BLR3264 PROTEIN"/>
    <property type="match status" value="1"/>
</dbReference>
<dbReference type="InterPro" id="IPR006067">
    <property type="entry name" value="NO2/SO3_Rdtase_4Fe4S_dom"/>
</dbReference>
<evidence type="ECO:0000313" key="9">
    <source>
        <dbReference type="EMBL" id="RMT76867.1"/>
    </source>
</evidence>
<dbReference type="Pfam" id="PF03460">
    <property type="entry name" value="NIR_SIR_ferr"/>
    <property type="match status" value="2"/>
</dbReference>
<dbReference type="InterPro" id="IPR036136">
    <property type="entry name" value="Nit/Sulf_reduc_fer-like_dom_sf"/>
</dbReference>
<evidence type="ECO:0000259" key="7">
    <source>
        <dbReference type="Pfam" id="PF01077"/>
    </source>
</evidence>
<keyword evidence="4" id="KW-0560">Oxidoreductase</keyword>
<protein>
    <submittedName>
        <fullName evidence="9">Precorrin-3B synthase</fullName>
    </submittedName>
</protein>
<dbReference type="InterPro" id="IPR045854">
    <property type="entry name" value="NO2/SO3_Rdtase_4Fe4S_sf"/>
</dbReference>
<dbReference type="AlphaFoldDB" id="A0A3M5NY13"/>
<dbReference type="SUPFAM" id="SSF56014">
    <property type="entry name" value="Nitrite and sulphite reductase 4Fe-4S domain-like"/>
    <property type="match status" value="2"/>
</dbReference>
<accession>A0A3M5NY13</accession>
<dbReference type="GO" id="GO:0020037">
    <property type="term" value="F:heme binding"/>
    <property type="evidence" value="ECO:0007669"/>
    <property type="project" value="InterPro"/>
</dbReference>